<feature type="non-terminal residue" evidence="1">
    <location>
        <position position="1"/>
    </location>
</feature>
<sequence length="82" mass="9417">NSKFEFDPEPSPKWKCLCDLLIDEIPEEVKKARNGSLNNTKILILCNDNKSCSQLNHLLTMGENKYLFYTALRRDLTINSVA</sequence>
<name>S4NY86_9NEOP</name>
<proteinExistence type="predicted"/>
<accession>S4NY86</accession>
<dbReference type="AlphaFoldDB" id="S4NY86"/>
<evidence type="ECO:0000313" key="1">
    <source>
        <dbReference type="EMBL" id="JAA80693.1"/>
    </source>
</evidence>
<protein>
    <submittedName>
        <fullName evidence="1">DNA repair endonuclease xp-f / mei-9 / rad1</fullName>
    </submittedName>
</protein>
<keyword evidence="1" id="KW-0378">Hydrolase</keyword>
<reference evidence="1" key="2">
    <citation type="submission" date="2013-05" db="EMBL/GenBank/DDBJ databases">
        <authorList>
            <person name="Carter J.-M."/>
            <person name="Baker S.C."/>
            <person name="Pink R."/>
            <person name="Carter D.R.F."/>
            <person name="Collins A."/>
            <person name="Tomlin J."/>
            <person name="Gibbs M."/>
            <person name="Breuker C.J."/>
        </authorList>
    </citation>
    <scope>NUCLEOTIDE SEQUENCE</scope>
    <source>
        <tissue evidence="1">Ovary</tissue>
    </source>
</reference>
<dbReference type="GO" id="GO:0004519">
    <property type="term" value="F:endonuclease activity"/>
    <property type="evidence" value="ECO:0007669"/>
    <property type="project" value="UniProtKB-KW"/>
</dbReference>
<feature type="non-terminal residue" evidence="1">
    <location>
        <position position="82"/>
    </location>
</feature>
<dbReference type="EMBL" id="GAIX01011867">
    <property type="protein sequence ID" value="JAA80693.1"/>
    <property type="molecule type" value="Transcribed_RNA"/>
</dbReference>
<keyword evidence="1" id="KW-0255">Endonuclease</keyword>
<organism evidence="1">
    <name type="scientific">Pararge aegeria</name>
    <name type="common">speckled wood butterfly</name>
    <dbReference type="NCBI Taxonomy" id="116150"/>
    <lineage>
        <taxon>Eukaryota</taxon>
        <taxon>Metazoa</taxon>
        <taxon>Ecdysozoa</taxon>
        <taxon>Arthropoda</taxon>
        <taxon>Hexapoda</taxon>
        <taxon>Insecta</taxon>
        <taxon>Pterygota</taxon>
        <taxon>Neoptera</taxon>
        <taxon>Endopterygota</taxon>
        <taxon>Lepidoptera</taxon>
        <taxon>Glossata</taxon>
        <taxon>Ditrysia</taxon>
        <taxon>Papilionoidea</taxon>
        <taxon>Nymphalidae</taxon>
        <taxon>Satyrinae</taxon>
        <taxon>Satyrini</taxon>
        <taxon>Parargina</taxon>
        <taxon>Pararge</taxon>
    </lineage>
</organism>
<keyword evidence="1" id="KW-0540">Nuclease</keyword>
<reference evidence="1" key="1">
    <citation type="journal article" date="2013" name="BMC Genomics">
        <title>Unscrambling butterfly oogenesis.</title>
        <authorList>
            <person name="Carter J.M."/>
            <person name="Baker S.C."/>
            <person name="Pink R."/>
            <person name="Carter D.R."/>
            <person name="Collins A."/>
            <person name="Tomlin J."/>
            <person name="Gibbs M."/>
            <person name="Breuker C.J."/>
        </authorList>
    </citation>
    <scope>NUCLEOTIDE SEQUENCE</scope>
    <source>
        <tissue evidence="1">Ovary</tissue>
    </source>
</reference>